<sequence length="1450" mass="156624">MRGHPKGQLGVADTDDTGRSWSESRCSARRRLVGGGGVQASRRLRGAGFSRVARRWLCECSEALAANEGRGAGNKQSNDRRRWWWMDLWKGRHETADFSVSSGEQDIVDRAMDTKEARVSTLVREGGEVVEVESAEGVADGSAKIVIVFARGDCARDHAIELYIIKFLPIYTREKDVEGERGDERASCSMWENSDHEAGGVEMVEEGRREGVPSVKEWGLAYELLKGCRRTSSSSSTAVSSSPSSWLFSAHSAAATVFVGRRTAKLMFLLMTFVVVLRSTNVLLDRDLYRTSSLSTRTKTAGCAGSLARKEQSLTGFVVSKSKKEKDSSAIAHFKSNRRTAPTHGHASSQPEEQEAHGDVVSSVYDKENEKEKEKEKEKEEEEEVGDEEQEEVSAIASLCSRTKVWGSLGSAPALPKKIERAPLNIVDVREEEEEEEKEEQREKIDTTARSNSNRRRLASLEGKFVLDRNLFTAPPWNILGDLPCHRCKIEALLVSRDERTIYFSQVDRANNDTCVLRQAVLAAAAPSASPGSLPVYNVSRDLARTTDDGKITGLDFFEPVGNDSTTSPTSLLAGVNNRDSMWKIDIATGEQTDFITAVTPAFYGLVRHPTEAIVFVGASLQQTNKRITKVELKKGLAVESVLSADAPAGNPASAGSNKPTPYSGPLINHGSLSSNGSFLYIADDSNSRIVRLNTLTNLTETIAFTGWGTRFDPPFAPASTVLSFDGCNLFMTGLRVADLNETSIQWLTFVEPNGQVLERKVVATFRPPPAPNAADASDPNALPDRELNGLTRLALSTDEGHLYVGTENGEIFLLELNRSALHRCGGGEQSRIVNASGSLSSPPPPPPPPPPSTTFPPAPIPSGSISNTSASAPPTGPSSSSPSPPPSLSSSPSPPSSLSSSPPPLSSLSSSPSTQFAPDSPPVQSGLPVVLAAVLVGVLIIVIIVVATLVSWRRKALCFRSPPPPRSSPLPPPKPLPPISAALPVSRSPLPAGSPLFKPPLEQLPPPGDLQITSGSAISSLTPVSDVESGSLSGYAVGAVGLSLSFVTRKLDNLDAPRPIPFADLSKATDGFSSQYRVAGASGGFGDLYRARLKIGDEEEVDVALKMMRGKFSEMKRKQFIAEVTTLSSARHAHLCKLLGFCLEGSIAILVYPFIPGGSLHDRLHHDKNSRTNASPSCSDSDSESQTPHPPPPPPPPSTSTSTSISTPTTATTDTTTSSSPSPPDPLDWRSRVLVAHQIAIALRYLHEELDPPLLHRDVKSNNVLVEGTGDHVRAYLTDFGLARLGNPRLKGQKRGRDTVQTTYRAGTIGYMAPEYAIELKLTAKNDVYAFGVILLELVTGKKAIFYAKVEEGEWDSEGPTLSEETVLLARWCRRRLQRLRHCHYEAIADMVDGHLLSCFKIQGVTEWDMATLCGLLKLGCECTEENASRRPAIGYVLETIKALVEESS</sequence>
<feature type="compositionally biased region" description="Pro residues" evidence="3">
    <location>
        <begin position="1189"/>
        <end position="1199"/>
    </location>
</feature>
<name>A0A388KTX4_CHABU</name>
<dbReference type="Gene3D" id="3.30.200.20">
    <property type="entry name" value="Phosphorylase Kinase, domain 1"/>
    <property type="match status" value="1"/>
</dbReference>
<gene>
    <name evidence="6" type="ORF">CBR_g16858</name>
</gene>
<dbReference type="InterPro" id="IPR000719">
    <property type="entry name" value="Prot_kinase_dom"/>
</dbReference>
<comment type="caution">
    <text evidence="6">The sequence shown here is derived from an EMBL/GenBank/DDBJ whole genome shotgun (WGS) entry which is preliminary data.</text>
</comment>
<dbReference type="Gene3D" id="1.10.510.10">
    <property type="entry name" value="Transferase(Phosphotransferase) domain 1"/>
    <property type="match status" value="1"/>
</dbReference>
<proteinExistence type="predicted"/>
<reference evidence="6 7" key="1">
    <citation type="journal article" date="2018" name="Cell">
        <title>The Chara Genome: Secondary Complexity and Implications for Plant Terrestrialization.</title>
        <authorList>
            <person name="Nishiyama T."/>
            <person name="Sakayama H."/>
            <person name="Vries J.D."/>
            <person name="Buschmann H."/>
            <person name="Saint-Marcoux D."/>
            <person name="Ullrich K.K."/>
            <person name="Haas F.B."/>
            <person name="Vanderstraeten L."/>
            <person name="Becker D."/>
            <person name="Lang D."/>
            <person name="Vosolsobe S."/>
            <person name="Rombauts S."/>
            <person name="Wilhelmsson P.K.I."/>
            <person name="Janitza P."/>
            <person name="Kern R."/>
            <person name="Heyl A."/>
            <person name="Rumpler F."/>
            <person name="Villalobos L.I.A.C."/>
            <person name="Clay J.M."/>
            <person name="Skokan R."/>
            <person name="Toyoda A."/>
            <person name="Suzuki Y."/>
            <person name="Kagoshima H."/>
            <person name="Schijlen E."/>
            <person name="Tajeshwar N."/>
            <person name="Catarino B."/>
            <person name="Hetherington A.J."/>
            <person name="Saltykova A."/>
            <person name="Bonnot C."/>
            <person name="Breuninger H."/>
            <person name="Symeonidi A."/>
            <person name="Radhakrishnan G.V."/>
            <person name="Van Nieuwerburgh F."/>
            <person name="Deforce D."/>
            <person name="Chang C."/>
            <person name="Karol K.G."/>
            <person name="Hedrich R."/>
            <person name="Ulvskov P."/>
            <person name="Glockner G."/>
            <person name="Delwiche C.F."/>
            <person name="Petrasek J."/>
            <person name="Van de Peer Y."/>
            <person name="Friml J."/>
            <person name="Beilby M."/>
            <person name="Dolan L."/>
            <person name="Kohara Y."/>
            <person name="Sugano S."/>
            <person name="Fujiyama A."/>
            <person name="Delaux P.-M."/>
            <person name="Quint M."/>
            <person name="TheiBen G."/>
            <person name="Hagemann M."/>
            <person name="Harholt J."/>
            <person name="Dunand C."/>
            <person name="Zachgo S."/>
            <person name="Langdale J."/>
            <person name="Maumus F."/>
            <person name="Straeten D.V.D."/>
            <person name="Gould S.B."/>
            <person name="Rensing S.A."/>
        </authorList>
    </citation>
    <scope>NUCLEOTIDE SEQUENCE [LARGE SCALE GENOMIC DNA]</scope>
    <source>
        <strain evidence="6 7">S276</strain>
    </source>
</reference>
<feature type="transmembrane region" description="Helical" evidence="4">
    <location>
        <begin position="1139"/>
        <end position="1156"/>
    </location>
</feature>
<evidence type="ECO:0000313" key="7">
    <source>
        <dbReference type="Proteomes" id="UP000265515"/>
    </source>
</evidence>
<dbReference type="EMBL" id="BFEA01000185">
    <property type="protein sequence ID" value="GBG73515.1"/>
    <property type="molecule type" value="Genomic_DNA"/>
</dbReference>
<evidence type="ECO:0000256" key="4">
    <source>
        <dbReference type="SAM" id="Phobius"/>
    </source>
</evidence>
<feature type="compositionally biased region" description="Pro residues" evidence="3">
    <location>
        <begin position="883"/>
        <end position="906"/>
    </location>
</feature>
<evidence type="ECO:0000256" key="3">
    <source>
        <dbReference type="SAM" id="MobiDB-lite"/>
    </source>
</evidence>
<dbReference type="PROSITE" id="PS50011">
    <property type="entry name" value="PROTEIN_KINASE_DOM"/>
    <property type="match status" value="1"/>
</dbReference>
<feature type="compositionally biased region" description="Pro residues" evidence="3">
    <location>
        <begin position="842"/>
        <end position="861"/>
    </location>
</feature>
<keyword evidence="2" id="KW-0067">ATP-binding</keyword>
<feature type="compositionally biased region" description="Basic and acidic residues" evidence="3">
    <location>
        <begin position="365"/>
        <end position="378"/>
    </location>
</feature>
<organism evidence="6 7">
    <name type="scientific">Chara braunii</name>
    <name type="common">Braun's stonewort</name>
    <dbReference type="NCBI Taxonomy" id="69332"/>
    <lineage>
        <taxon>Eukaryota</taxon>
        <taxon>Viridiplantae</taxon>
        <taxon>Streptophyta</taxon>
        <taxon>Charophyceae</taxon>
        <taxon>Charales</taxon>
        <taxon>Characeae</taxon>
        <taxon>Chara</taxon>
    </lineage>
</organism>
<dbReference type="SMART" id="SM00220">
    <property type="entry name" value="S_TKc"/>
    <property type="match status" value="1"/>
</dbReference>
<evidence type="ECO:0000313" key="6">
    <source>
        <dbReference type="EMBL" id="GBG73515.1"/>
    </source>
</evidence>
<dbReference type="Pfam" id="PF07714">
    <property type="entry name" value="PK_Tyr_Ser-Thr"/>
    <property type="match status" value="1"/>
</dbReference>
<dbReference type="PANTHER" id="PTHR27001">
    <property type="entry name" value="OS01G0253100 PROTEIN"/>
    <property type="match status" value="1"/>
</dbReference>
<dbReference type="InterPro" id="IPR001245">
    <property type="entry name" value="Ser-Thr/Tyr_kinase_cat_dom"/>
</dbReference>
<feature type="region of interest" description="Disordered" evidence="3">
    <location>
        <begin position="328"/>
        <end position="394"/>
    </location>
</feature>
<protein>
    <recommendedName>
        <fullName evidence="5">Protein kinase domain-containing protein</fullName>
    </recommendedName>
</protein>
<feature type="domain" description="Protein kinase" evidence="5">
    <location>
        <begin position="1075"/>
        <end position="1446"/>
    </location>
</feature>
<feature type="compositionally biased region" description="Low complexity" evidence="3">
    <location>
        <begin position="1176"/>
        <end position="1188"/>
    </location>
</feature>
<feature type="compositionally biased region" description="Polar residues" evidence="3">
    <location>
        <begin position="864"/>
        <end position="873"/>
    </location>
</feature>
<feature type="compositionally biased region" description="Acidic residues" evidence="3">
    <location>
        <begin position="379"/>
        <end position="392"/>
    </location>
</feature>
<dbReference type="SUPFAM" id="SSF56112">
    <property type="entry name" value="Protein kinase-like (PK-like)"/>
    <property type="match status" value="1"/>
</dbReference>
<feature type="compositionally biased region" description="Low complexity" evidence="3">
    <location>
        <begin position="1200"/>
        <end position="1221"/>
    </location>
</feature>
<feature type="region of interest" description="Disordered" evidence="3">
    <location>
        <begin position="430"/>
        <end position="453"/>
    </location>
</feature>
<dbReference type="GO" id="GO:0005524">
    <property type="term" value="F:ATP binding"/>
    <property type="evidence" value="ECO:0007669"/>
    <property type="project" value="UniProtKB-KW"/>
</dbReference>
<dbReference type="Gramene" id="GBG73515">
    <property type="protein sequence ID" value="GBG73515"/>
    <property type="gene ID" value="CBR_g16858"/>
</dbReference>
<keyword evidence="1" id="KW-0547">Nucleotide-binding</keyword>
<dbReference type="STRING" id="69332.A0A388KTX4"/>
<feature type="region of interest" description="Disordered" evidence="3">
    <location>
        <begin position="831"/>
        <end position="924"/>
    </location>
</feature>
<evidence type="ECO:0000259" key="5">
    <source>
        <dbReference type="PROSITE" id="PS50011"/>
    </source>
</evidence>
<keyword evidence="7" id="KW-1185">Reference proteome</keyword>
<feature type="compositionally biased region" description="Pro residues" evidence="3">
    <location>
        <begin position="962"/>
        <end position="979"/>
    </location>
</feature>
<dbReference type="InterPro" id="IPR011044">
    <property type="entry name" value="Quino_amine_DH_bsu"/>
</dbReference>
<dbReference type="Proteomes" id="UP000265515">
    <property type="component" value="Unassembled WGS sequence"/>
</dbReference>
<feature type="region of interest" description="Disordered" evidence="3">
    <location>
        <begin position="1166"/>
        <end position="1228"/>
    </location>
</feature>
<accession>A0A388KTX4</accession>
<dbReference type="PROSITE" id="PS00108">
    <property type="entry name" value="PROTEIN_KINASE_ST"/>
    <property type="match status" value="1"/>
</dbReference>
<dbReference type="GO" id="GO:0005886">
    <property type="term" value="C:plasma membrane"/>
    <property type="evidence" value="ECO:0007669"/>
    <property type="project" value="TreeGrafter"/>
</dbReference>
<dbReference type="InterPro" id="IPR008271">
    <property type="entry name" value="Ser/Thr_kinase_AS"/>
</dbReference>
<keyword evidence="4" id="KW-1133">Transmembrane helix</keyword>
<keyword evidence="4" id="KW-0812">Transmembrane</keyword>
<dbReference type="PANTHER" id="PTHR27001:SF931">
    <property type="entry name" value="OS11G0664100 PROTEIN"/>
    <property type="match status" value="1"/>
</dbReference>
<dbReference type="InterPro" id="IPR011009">
    <property type="entry name" value="Kinase-like_dom_sf"/>
</dbReference>
<feature type="region of interest" description="Disordered" evidence="3">
    <location>
        <begin position="1"/>
        <end position="23"/>
    </location>
</feature>
<dbReference type="SUPFAM" id="SSF50969">
    <property type="entry name" value="YVTN repeat-like/Quinoprotein amine dehydrogenase"/>
    <property type="match status" value="1"/>
</dbReference>
<feature type="region of interest" description="Disordered" evidence="3">
    <location>
        <begin position="962"/>
        <end position="985"/>
    </location>
</feature>
<dbReference type="GO" id="GO:0004672">
    <property type="term" value="F:protein kinase activity"/>
    <property type="evidence" value="ECO:0007669"/>
    <property type="project" value="InterPro"/>
</dbReference>
<feature type="transmembrane region" description="Helical" evidence="4">
    <location>
        <begin position="930"/>
        <end position="953"/>
    </location>
</feature>
<evidence type="ECO:0000256" key="1">
    <source>
        <dbReference type="ARBA" id="ARBA00022741"/>
    </source>
</evidence>
<evidence type="ECO:0000256" key="2">
    <source>
        <dbReference type="ARBA" id="ARBA00022840"/>
    </source>
</evidence>
<keyword evidence="4" id="KW-0472">Membrane</keyword>